<accession>A0ABU1N172</accession>
<sequence length="40" mass="4184">MEPASKPFHLGPGIRRDERIKGVAQALVSNASPEVSPVAA</sequence>
<organism evidence="1 2">
    <name type="scientific">Caulobacter rhizosphaerae</name>
    <dbReference type="NCBI Taxonomy" id="2010972"/>
    <lineage>
        <taxon>Bacteria</taxon>
        <taxon>Pseudomonadati</taxon>
        <taxon>Pseudomonadota</taxon>
        <taxon>Alphaproteobacteria</taxon>
        <taxon>Caulobacterales</taxon>
        <taxon>Caulobacteraceae</taxon>
        <taxon>Caulobacter</taxon>
    </lineage>
</organism>
<evidence type="ECO:0000313" key="1">
    <source>
        <dbReference type="EMBL" id="MDR6532164.1"/>
    </source>
</evidence>
<evidence type="ECO:0000313" key="2">
    <source>
        <dbReference type="Proteomes" id="UP001262754"/>
    </source>
</evidence>
<reference evidence="1 2" key="1">
    <citation type="submission" date="2023-07" db="EMBL/GenBank/DDBJ databases">
        <title>Sorghum-associated microbial communities from plants grown in Nebraska, USA.</title>
        <authorList>
            <person name="Schachtman D."/>
        </authorList>
    </citation>
    <scope>NUCLEOTIDE SEQUENCE [LARGE SCALE GENOMIC DNA]</scope>
    <source>
        <strain evidence="1 2">DS2154</strain>
    </source>
</reference>
<protein>
    <submittedName>
        <fullName evidence="1">Uncharacterized protein</fullName>
    </submittedName>
</protein>
<comment type="caution">
    <text evidence="1">The sequence shown here is derived from an EMBL/GenBank/DDBJ whole genome shotgun (WGS) entry which is preliminary data.</text>
</comment>
<name>A0ABU1N172_9CAUL</name>
<dbReference type="Proteomes" id="UP001262754">
    <property type="component" value="Unassembled WGS sequence"/>
</dbReference>
<gene>
    <name evidence="1" type="ORF">J2800_002920</name>
</gene>
<proteinExistence type="predicted"/>
<keyword evidence="2" id="KW-1185">Reference proteome</keyword>
<dbReference type="EMBL" id="JAVDRL010000008">
    <property type="protein sequence ID" value="MDR6532164.1"/>
    <property type="molecule type" value="Genomic_DNA"/>
</dbReference>